<dbReference type="AlphaFoldDB" id="A0AB33JUU1"/>
<reference evidence="2" key="1">
    <citation type="submission" date="2024-07" db="EMBL/GenBank/DDBJ databases">
        <title>Complete genome sequences of cellulolytic bacteria, Kitasatospora sp. CMC57 and Streptomyces sp. CMC78, isolated from Japanese agricultural soil.</title>
        <authorList>
            <person name="Hashimoto T."/>
            <person name="Ito M."/>
            <person name="Iwamoto M."/>
            <person name="Fukahori D."/>
            <person name="Shoda T."/>
            <person name="Sakoda M."/>
            <person name="Morohoshi T."/>
            <person name="Mitsuboshi M."/>
            <person name="Nishizawa T."/>
        </authorList>
    </citation>
    <scope>NUCLEOTIDE SEQUENCE</scope>
    <source>
        <strain evidence="2">CMC57</strain>
    </source>
</reference>
<evidence type="ECO:0000313" key="2">
    <source>
        <dbReference type="EMBL" id="BFP45069.1"/>
    </source>
</evidence>
<gene>
    <name evidence="2" type="ORF">KCMC57_14370</name>
</gene>
<accession>A0AB33JUU1</accession>
<organism evidence="2">
    <name type="scientific">Kitasatospora sp. CMC57</name>
    <dbReference type="NCBI Taxonomy" id="3231513"/>
    <lineage>
        <taxon>Bacteria</taxon>
        <taxon>Bacillati</taxon>
        <taxon>Actinomycetota</taxon>
        <taxon>Actinomycetes</taxon>
        <taxon>Kitasatosporales</taxon>
        <taxon>Streptomycetaceae</taxon>
        <taxon>Kitasatospora</taxon>
    </lineage>
</organism>
<evidence type="ECO:0000256" key="1">
    <source>
        <dbReference type="SAM" id="MobiDB-lite"/>
    </source>
</evidence>
<protein>
    <submittedName>
        <fullName evidence="2">Uncharacterized protein</fullName>
    </submittedName>
</protein>
<name>A0AB33JUU1_9ACTN</name>
<feature type="region of interest" description="Disordered" evidence="1">
    <location>
        <begin position="1"/>
        <end position="44"/>
    </location>
</feature>
<dbReference type="EMBL" id="AP035881">
    <property type="protein sequence ID" value="BFP45069.1"/>
    <property type="molecule type" value="Genomic_DNA"/>
</dbReference>
<sequence>MDDPAPAPHQAVHPAPTGQASPTTDGGPTGPDSHRAVHVATGVPSPPNVLPGAAMTAKAVIAYAANRSARVGPSTT</sequence>
<proteinExistence type="predicted"/>